<proteinExistence type="predicted"/>
<reference evidence="1 2" key="1">
    <citation type="submission" date="2019-08" db="EMBL/GenBank/DDBJ databases">
        <title>The genome of the soybean aphid Biotype 1, its phylome, world population structure and adaptation to the North American continent.</title>
        <authorList>
            <person name="Giordano R."/>
            <person name="Donthu R.K."/>
            <person name="Hernandez A.G."/>
            <person name="Wright C.L."/>
            <person name="Zimin A.V."/>
        </authorList>
    </citation>
    <scope>NUCLEOTIDE SEQUENCE [LARGE SCALE GENOMIC DNA]</scope>
    <source>
        <tissue evidence="1">Whole aphids</tissue>
    </source>
</reference>
<evidence type="ECO:0000313" key="1">
    <source>
        <dbReference type="EMBL" id="KAE9538539.1"/>
    </source>
</evidence>
<name>A0A6G0TTB7_APHGL</name>
<comment type="caution">
    <text evidence="1">The sequence shown here is derived from an EMBL/GenBank/DDBJ whole genome shotgun (WGS) entry which is preliminary data.</text>
</comment>
<dbReference type="AlphaFoldDB" id="A0A6G0TTB7"/>
<protein>
    <submittedName>
        <fullName evidence="1">Uncharacterized protein</fullName>
    </submittedName>
</protein>
<dbReference type="Proteomes" id="UP000475862">
    <property type="component" value="Unassembled WGS sequence"/>
</dbReference>
<dbReference type="EMBL" id="VYZN01000016">
    <property type="protein sequence ID" value="KAE9538539.1"/>
    <property type="molecule type" value="Genomic_DNA"/>
</dbReference>
<accession>A0A6G0TTB7</accession>
<sequence>MSRRCNTLNIRVRLNTTVFIFHGKKYSTNRLNNKTYNNNRNMIERHTSRARALHANRKLSQVAAKQEYDLKNTVRHTWRRWNYWPAGSAKYYYNTAVDLFFFHKVTTQKYISNRVLQKNICLLNSDIIVTQLCQVLKLVIVVNGKITVSGKIKRGFQAYTHCSTTRPRLTARHSRYDSRGVSDTHTQRLLSLSH</sequence>
<evidence type="ECO:0000313" key="2">
    <source>
        <dbReference type="Proteomes" id="UP000475862"/>
    </source>
</evidence>
<keyword evidence="2" id="KW-1185">Reference proteome</keyword>
<organism evidence="1 2">
    <name type="scientific">Aphis glycines</name>
    <name type="common">Soybean aphid</name>
    <dbReference type="NCBI Taxonomy" id="307491"/>
    <lineage>
        <taxon>Eukaryota</taxon>
        <taxon>Metazoa</taxon>
        <taxon>Ecdysozoa</taxon>
        <taxon>Arthropoda</taxon>
        <taxon>Hexapoda</taxon>
        <taxon>Insecta</taxon>
        <taxon>Pterygota</taxon>
        <taxon>Neoptera</taxon>
        <taxon>Paraneoptera</taxon>
        <taxon>Hemiptera</taxon>
        <taxon>Sternorrhyncha</taxon>
        <taxon>Aphidomorpha</taxon>
        <taxon>Aphidoidea</taxon>
        <taxon>Aphididae</taxon>
        <taxon>Aphidini</taxon>
        <taxon>Aphis</taxon>
        <taxon>Aphis</taxon>
    </lineage>
</organism>
<gene>
    <name evidence="1" type="ORF">AGLY_005638</name>
</gene>